<evidence type="ECO:0000313" key="2">
    <source>
        <dbReference type="Proteomes" id="UP001279734"/>
    </source>
</evidence>
<keyword evidence="2" id="KW-1185">Reference proteome</keyword>
<reference evidence="1" key="1">
    <citation type="submission" date="2023-05" db="EMBL/GenBank/DDBJ databases">
        <title>Nepenthes gracilis genome sequencing.</title>
        <authorList>
            <person name="Fukushima K."/>
        </authorList>
    </citation>
    <scope>NUCLEOTIDE SEQUENCE</scope>
    <source>
        <strain evidence="1">SING2019-196</strain>
    </source>
</reference>
<dbReference type="AlphaFoldDB" id="A0AAD3TEF2"/>
<name>A0AAD3TEF2_NEPGR</name>
<dbReference type="Proteomes" id="UP001279734">
    <property type="component" value="Unassembled WGS sequence"/>
</dbReference>
<organism evidence="1 2">
    <name type="scientific">Nepenthes gracilis</name>
    <name type="common">Slender pitcher plant</name>
    <dbReference type="NCBI Taxonomy" id="150966"/>
    <lineage>
        <taxon>Eukaryota</taxon>
        <taxon>Viridiplantae</taxon>
        <taxon>Streptophyta</taxon>
        <taxon>Embryophyta</taxon>
        <taxon>Tracheophyta</taxon>
        <taxon>Spermatophyta</taxon>
        <taxon>Magnoliopsida</taxon>
        <taxon>eudicotyledons</taxon>
        <taxon>Gunneridae</taxon>
        <taxon>Pentapetalae</taxon>
        <taxon>Caryophyllales</taxon>
        <taxon>Nepenthaceae</taxon>
        <taxon>Nepenthes</taxon>
    </lineage>
</organism>
<protein>
    <submittedName>
        <fullName evidence="1">Uncharacterized protein</fullName>
    </submittedName>
</protein>
<dbReference type="EMBL" id="BSYO01000032">
    <property type="protein sequence ID" value="GMH27366.1"/>
    <property type="molecule type" value="Genomic_DNA"/>
</dbReference>
<proteinExistence type="predicted"/>
<comment type="caution">
    <text evidence="1">The sequence shown here is derived from an EMBL/GenBank/DDBJ whole genome shotgun (WGS) entry which is preliminary data.</text>
</comment>
<gene>
    <name evidence="1" type="ORF">Nepgr_029209</name>
</gene>
<evidence type="ECO:0000313" key="1">
    <source>
        <dbReference type="EMBL" id="GMH27366.1"/>
    </source>
</evidence>
<accession>A0AAD3TEF2</accession>
<sequence>MPEYVHRAKVGILGEKKFRQISQLIQFSVKEQSTLKSTDALSERNYNQDSFGCFMSPQAVYLQDREYHWHAISVLYIQNSMVLWDMQFNGRYTV</sequence>